<sequence length="141" mass="15594">MSENGDNGTVDIGGSSDQLKEDKKSSNLSVVNRDSQIKNLGEKLLDQEAQVKDKSAEYKELIKKNEATSDSWIEAKRHARQIELYKDSVIENLQLQIKDLEANIVQEDKDAGSDDEISATAASVATQTTPSNHPLSRPPWL</sequence>
<evidence type="ECO:0000313" key="3">
    <source>
        <dbReference type="EMBL" id="KAF4452989.1"/>
    </source>
</evidence>
<protein>
    <submittedName>
        <fullName evidence="3">Uncharacterized protein</fullName>
    </submittedName>
</protein>
<evidence type="ECO:0000313" key="4">
    <source>
        <dbReference type="Proteomes" id="UP000605986"/>
    </source>
</evidence>
<name>A0A8H4KNS2_9HYPO</name>
<feature type="region of interest" description="Disordered" evidence="2">
    <location>
        <begin position="109"/>
        <end position="141"/>
    </location>
</feature>
<dbReference type="AlphaFoldDB" id="A0A8H4KNS2"/>
<evidence type="ECO:0000256" key="2">
    <source>
        <dbReference type="SAM" id="MobiDB-lite"/>
    </source>
</evidence>
<feature type="coiled-coil region" evidence="1">
    <location>
        <begin position="37"/>
        <end position="64"/>
    </location>
</feature>
<accession>A0A8H4KNS2</accession>
<gene>
    <name evidence="3" type="ORF">F53441_4220</name>
</gene>
<comment type="caution">
    <text evidence="3">The sequence shown here is derived from an EMBL/GenBank/DDBJ whole genome shotgun (WGS) entry which is preliminary data.</text>
</comment>
<proteinExistence type="predicted"/>
<reference evidence="3" key="1">
    <citation type="submission" date="2020-01" db="EMBL/GenBank/DDBJ databases">
        <title>Identification and distribution of gene clusters putatively required for synthesis of sphingolipid metabolism inhibitors in phylogenetically diverse species of the filamentous fungus Fusarium.</title>
        <authorList>
            <person name="Kim H.-S."/>
            <person name="Busman M."/>
            <person name="Brown D.W."/>
            <person name="Divon H."/>
            <person name="Uhlig S."/>
            <person name="Proctor R.H."/>
        </authorList>
    </citation>
    <scope>NUCLEOTIDE SEQUENCE</scope>
    <source>
        <strain evidence="3">NRRL 53441</strain>
    </source>
</reference>
<feature type="compositionally biased region" description="Low complexity" evidence="2">
    <location>
        <begin position="118"/>
        <end position="131"/>
    </location>
</feature>
<keyword evidence="4" id="KW-1185">Reference proteome</keyword>
<dbReference type="Proteomes" id="UP000605986">
    <property type="component" value="Unassembled WGS sequence"/>
</dbReference>
<feature type="region of interest" description="Disordered" evidence="2">
    <location>
        <begin position="1"/>
        <end position="30"/>
    </location>
</feature>
<organism evidence="3 4">
    <name type="scientific">Fusarium austroafricanum</name>
    <dbReference type="NCBI Taxonomy" id="2364996"/>
    <lineage>
        <taxon>Eukaryota</taxon>
        <taxon>Fungi</taxon>
        <taxon>Dikarya</taxon>
        <taxon>Ascomycota</taxon>
        <taxon>Pezizomycotina</taxon>
        <taxon>Sordariomycetes</taxon>
        <taxon>Hypocreomycetidae</taxon>
        <taxon>Hypocreales</taxon>
        <taxon>Nectriaceae</taxon>
        <taxon>Fusarium</taxon>
        <taxon>Fusarium concolor species complex</taxon>
    </lineage>
</organism>
<evidence type="ECO:0000256" key="1">
    <source>
        <dbReference type="SAM" id="Coils"/>
    </source>
</evidence>
<keyword evidence="1" id="KW-0175">Coiled coil</keyword>
<dbReference type="EMBL" id="JAADJG010000165">
    <property type="protein sequence ID" value="KAF4452989.1"/>
    <property type="molecule type" value="Genomic_DNA"/>
</dbReference>